<evidence type="ECO:0000256" key="5">
    <source>
        <dbReference type="ARBA" id="ARBA00022777"/>
    </source>
</evidence>
<evidence type="ECO:0000256" key="4">
    <source>
        <dbReference type="ARBA" id="ARBA00022679"/>
    </source>
</evidence>
<feature type="compositionally biased region" description="Low complexity" evidence="7">
    <location>
        <begin position="986"/>
        <end position="997"/>
    </location>
</feature>
<evidence type="ECO:0000259" key="8">
    <source>
        <dbReference type="PROSITE" id="PS50109"/>
    </source>
</evidence>
<dbReference type="Proteomes" id="UP000572817">
    <property type="component" value="Unassembled WGS sequence"/>
</dbReference>
<dbReference type="SMART" id="SM00065">
    <property type="entry name" value="GAF"/>
    <property type="match status" value="1"/>
</dbReference>
<dbReference type="InterPro" id="IPR005467">
    <property type="entry name" value="His_kinase_dom"/>
</dbReference>
<dbReference type="InterPro" id="IPR036890">
    <property type="entry name" value="HATPase_C_sf"/>
</dbReference>
<comment type="catalytic activity">
    <reaction evidence="1">
        <text>ATP + protein L-histidine = ADP + protein N-phospho-L-histidine.</text>
        <dbReference type="EC" id="2.7.13.3"/>
    </reaction>
</comment>
<dbReference type="Pfam" id="PF00512">
    <property type="entry name" value="HisKA"/>
    <property type="match status" value="1"/>
</dbReference>
<protein>
    <recommendedName>
        <fullName evidence="2">histidine kinase</fullName>
        <ecNumber evidence="2">2.7.13.3</ecNumber>
    </recommendedName>
</protein>
<dbReference type="Gene3D" id="3.40.50.2300">
    <property type="match status" value="1"/>
</dbReference>
<dbReference type="SUPFAM" id="SSF52172">
    <property type="entry name" value="CheY-like"/>
    <property type="match status" value="2"/>
</dbReference>
<dbReference type="OrthoDB" id="303614at2759"/>
<feature type="region of interest" description="Disordered" evidence="7">
    <location>
        <begin position="569"/>
        <end position="588"/>
    </location>
</feature>
<sequence>MSKTRLAAERARERDIYSYYPVSLRIPTSTDAPLCSGHRPQRPCPSADSVLTALAQLGALRLHASRCLISLIDSQSQIILAEATPTLPLRTHGPRDDHAHDLWLGSVVVRRQGALCETVLSSSGLVVINDLQTDDRFKDCAFVQGPPHARFYAGVPLTSAAGRILGVYCIIDDHPRNGLDDDQLLYMQDAAATVVSYLAASRAQDTNSKAEQMVRGLTSFTTGAPDLQNSDELDVPRQPEDPSNTFPLPSRPHASQSTPSDQSTEQGDDDDSISLQAQILPPGSKRMFSRAANIMRESCNLQGVIFFDASIANSNQPDISPPNSSTEDSDTDYLISSSAADDSSESNTSSESTGAALTMCKILGFADAGRSSRDGNSPRRDYLGLSEAALRRLLNRHPNGKVFHIPRGDFEKPTRRRKGKPKGKTAIDVIVDVANNARSAVIVPLWDYERQRWFAGCLCWTSTPSRLLTYGSDLLYLRVFGHSVMSELSRLESIAVDHAKTTFIESMSHELRSPLHGILGGVEYLQNTSLDAFHINILSSISMCGRTLLDTVSNVLEYSKINEITGPKDASAGGMRRQRLLSSSPPPPSVDICQLTEETVEAVAAGQSYNLLSPQDYNENDYFSESISPRSPKPERPLRKTVRIILDMPHRSSWSYSIQPGIWRRILMNIFGNAMKFTFDGFVRVSLRAVEVDDEHSEITLSVMDSGVGMSPGYVQEGLFKPFSQETSFSSGTGLGMSIVKRLIQSIDGEISVQSQAKAGTEVKIRVVLQKGIPSSSNRDLESNVATRAKEMPVALVREDVPPNDGSLSLYALSERYFHSSLSSTLKAWFGIRVTNSDDISSGSSQLILYPGPSFNASFQQRSRLGVSVVVALDGIEATTLRNDSRVTQGQIEVVTQPCGPFKLAKILDRYISRLDTDGTTPPLKPDITRMHSPALDAELGTVSLPFNLRPPIKARHQAKLPDAHSFTRISPNESPQHHSSPDSYPTPVTAVQTPAPLDTERSPTPTQSDADNEPPSASSSTHEQRKQSIQCDAPPPPSLPTASAEPPPKDILIVDDNPLNLRLLSAFLRKNNLPHVSANNGLEALNLFKEDRERWSAVLMDLSMPVMDGVSATREIRAWERKCADEKVSNERDRRGSEAGGALNTMQEWKRRDVVRDEVGKEGEVEMDEAETKVAQGDGEDERVDEAADAPEMAVSPVDEIVPPPTPPPPILLENEEGQQMPVADTAATIAAAPSSSLLRDGVLIIVITGLGSATARFEATSAGADVFMTKPIQFTALMQTLKERL</sequence>
<dbReference type="PROSITE" id="PS50109">
    <property type="entry name" value="HIS_KIN"/>
    <property type="match status" value="1"/>
</dbReference>
<evidence type="ECO:0000313" key="10">
    <source>
        <dbReference type="EMBL" id="KAF4306284.1"/>
    </source>
</evidence>
<dbReference type="SUPFAM" id="SSF47384">
    <property type="entry name" value="Homodimeric domain of signal transducing histidine kinase"/>
    <property type="match status" value="1"/>
</dbReference>
<keyword evidence="3 6" id="KW-0597">Phosphoprotein</keyword>
<feature type="compositionally biased region" description="Polar residues" evidence="7">
    <location>
        <begin position="220"/>
        <end position="230"/>
    </location>
</feature>
<feature type="compositionally biased region" description="Polar residues" evidence="7">
    <location>
        <begin position="241"/>
        <end position="265"/>
    </location>
</feature>
<feature type="region of interest" description="Disordered" evidence="7">
    <location>
        <begin position="957"/>
        <end position="1052"/>
    </location>
</feature>
<dbReference type="Gene3D" id="1.10.287.130">
    <property type="match status" value="1"/>
</dbReference>
<dbReference type="PRINTS" id="PR00344">
    <property type="entry name" value="BCTRLSENSOR"/>
</dbReference>
<dbReference type="SUPFAM" id="SSF55874">
    <property type="entry name" value="ATPase domain of HSP90 chaperone/DNA topoisomerase II/histidine kinase"/>
    <property type="match status" value="1"/>
</dbReference>
<dbReference type="CDD" id="cd00082">
    <property type="entry name" value="HisKA"/>
    <property type="match status" value="1"/>
</dbReference>
<dbReference type="InterPro" id="IPR001789">
    <property type="entry name" value="Sig_transdc_resp-reg_receiver"/>
</dbReference>
<evidence type="ECO:0000256" key="6">
    <source>
        <dbReference type="PROSITE-ProRule" id="PRU00169"/>
    </source>
</evidence>
<evidence type="ECO:0000256" key="1">
    <source>
        <dbReference type="ARBA" id="ARBA00000085"/>
    </source>
</evidence>
<dbReference type="InterPro" id="IPR003018">
    <property type="entry name" value="GAF"/>
</dbReference>
<dbReference type="Pfam" id="PF02518">
    <property type="entry name" value="HATPase_c"/>
    <property type="match status" value="1"/>
</dbReference>
<evidence type="ECO:0000256" key="7">
    <source>
        <dbReference type="SAM" id="MobiDB-lite"/>
    </source>
</evidence>
<evidence type="ECO:0000313" key="11">
    <source>
        <dbReference type="Proteomes" id="UP000572817"/>
    </source>
</evidence>
<keyword evidence="5" id="KW-0418">Kinase</keyword>
<name>A0A8H4ISJ0_9PEZI</name>
<dbReference type="EC" id="2.7.13.3" evidence="2"/>
<feature type="region of interest" description="Disordered" evidence="7">
    <location>
        <begin position="220"/>
        <end position="271"/>
    </location>
</feature>
<dbReference type="SUPFAM" id="SSF55781">
    <property type="entry name" value="GAF domain-like"/>
    <property type="match status" value="1"/>
</dbReference>
<keyword evidence="4" id="KW-0808">Transferase</keyword>
<accession>A0A8H4ISJ0</accession>
<dbReference type="Pfam" id="PF13185">
    <property type="entry name" value="GAF_2"/>
    <property type="match status" value="1"/>
</dbReference>
<evidence type="ECO:0000256" key="2">
    <source>
        <dbReference type="ARBA" id="ARBA00012438"/>
    </source>
</evidence>
<dbReference type="InterPro" id="IPR036097">
    <property type="entry name" value="HisK_dim/P_sf"/>
</dbReference>
<dbReference type="InterPro" id="IPR011006">
    <property type="entry name" value="CheY-like_superfamily"/>
</dbReference>
<reference evidence="10" key="1">
    <citation type="submission" date="2020-04" db="EMBL/GenBank/DDBJ databases">
        <title>Genome Assembly and Annotation of Botryosphaeria dothidea sdau 11-99, a Latent Pathogen of Apple Fruit Ring Rot in China.</title>
        <authorList>
            <person name="Yu C."/>
            <person name="Diao Y."/>
            <person name="Lu Q."/>
            <person name="Zhao J."/>
            <person name="Cui S."/>
            <person name="Peng C."/>
            <person name="He B."/>
            <person name="Liu H."/>
        </authorList>
    </citation>
    <scope>NUCLEOTIDE SEQUENCE [LARGE SCALE GENOMIC DNA]</scope>
    <source>
        <strain evidence="10">Sdau11-99</strain>
    </source>
</reference>
<evidence type="ECO:0000256" key="3">
    <source>
        <dbReference type="ARBA" id="ARBA00022553"/>
    </source>
</evidence>
<feature type="compositionally biased region" description="Polar residues" evidence="7">
    <location>
        <begin position="1003"/>
        <end position="1022"/>
    </location>
</feature>
<feature type="modified residue" description="4-aspartylphosphate" evidence="6">
    <location>
        <position position="1102"/>
    </location>
</feature>
<dbReference type="PROSITE" id="PS50110">
    <property type="entry name" value="RESPONSE_REGULATORY"/>
    <property type="match status" value="1"/>
</dbReference>
<dbReference type="InterPro" id="IPR004358">
    <property type="entry name" value="Sig_transdc_His_kin-like_C"/>
</dbReference>
<dbReference type="PANTHER" id="PTHR43047">
    <property type="entry name" value="TWO-COMPONENT HISTIDINE PROTEIN KINASE"/>
    <property type="match status" value="1"/>
</dbReference>
<feature type="domain" description="Histidine kinase" evidence="8">
    <location>
        <begin position="506"/>
        <end position="771"/>
    </location>
</feature>
<dbReference type="SMART" id="SM00388">
    <property type="entry name" value="HisKA"/>
    <property type="match status" value="1"/>
</dbReference>
<dbReference type="InterPro" id="IPR029016">
    <property type="entry name" value="GAF-like_dom_sf"/>
</dbReference>
<dbReference type="Gene3D" id="3.30.565.10">
    <property type="entry name" value="Histidine kinase-like ATPase, C-terminal domain"/>
    <property type="match status" value="1"/>
</dbReference>
<dbReference type="SMART" id="SM00448">
    <property type="entry name" value="REC"/>
    <property type="match status" value="1"/>
</dbReference>
<dbReference type="SMART" id="SM00387">
    <property type="entry name" value="HATPase_c"/>
    <property type="match status" value="1"/>
</dbReference>
<dbReference type="Pfam" id="PF00072">
    <property type="entry name" value="Response_reg"/>
    <property type="match status" value="1"/>
</dbReference>
<dbReference type="GO" id="GO:0005886">
    <property type="term" value="C:plasma membrane"/>
    <property type="evidence" value="ECO:0007669"/>
    <property type="project" value="TreeGrafter"/>
</dbReference>
<dbReference type="EMBL" id="WWBZ02000033">
    <property type="protein sequence ID" value="KAF4306284.1"/>
    <property type="molecule type" value="Genomic_DNA"/>
</dbReference>
<dbReference type="GO" id="GO:0000155">
    <property type="term" value="F:phosphorelay sensor kinase activity"/>
    <property type="evidence" value="ECO:0007669"/>
    <property type="project" value="InterPro"/>
</dbReference>
<keyword evidence="11" id="KW-1185">Reference proteome</keyword>
<dbReference type="CDD" id="cd17546">
    <property type="entry name" value="REC_hyHK_CKI1_RcsC-like"/>
    <property type="match status" value="1"/>
</dbReference>
<dbReference type="GO" id="GO:0009927">
    <property type="term" value="F:histidine phosphotransfer kinase activity"/>
    <property type="evidence" value="ECO:0007669"/>
    <property type="project" value="TreeGrafter"/>
</dbReference>
<comment type="caution">
    <text evidence="10">The sequence shown here is derived from an EMBL/GenBank/DDBJ whole genome shotgun (WGS) entry which is preliminary data.</text>
</comment>
<feature type="region of interest" description="Disordered" evidence="7">
    <location>
        <begin position="1161"/>
        <end position="1182"/>
    </location>
</feature>
<dbReference type="InterPro" id="IPR003594">
    <property type="entry name" value="HATPase_dom"/>
</dbReference>
<organism evidence="10 11">
    <name type="scientific">Botryosphaeria dothidea</name>
    <dbReference type="NCBI Taxonomy" id="55169"/>
    <lineage>
        <taxon>Eukaryota</taxon>
        <taxon>Fungi</taxon>
        <taxon>Dikarya</taxon>
        <taxon>Ascomycota</taxon>
        <taxon>Pezizomycotina</taxon>
        <taxon>Dothideomycetes</taxon>
        <taxon>Dothideomycetes incertae sedis</taxon>
        <taxon>Botryosphaeriales</taxon>
        <taxon>Botryosphaeriaceae</taxon>
        <taxon>Botryosphaeria</taxon>
    </lineage>
</organism>
<feature type="domain" description="Response regulatory" evidence="9">
    <location>
        <begin position="1051"/>
        <end position="1287"/>
    </location>
</feature>
<proteinExistence type="predicted"/>
<dbReference type="PANTHER" id="PTHR43047:SF72">
    <property type="entry name" value="OSMOSENSING HISTIDINE PROTEIN KINASE SLN1"/>
    <property type="match status" value="1"/>
</dbReference>
<gene>
    <name evidence="10" type="ORF">GTA08_BOTSDO05256</name>
</gene>
<dbReference type="Gene3D" id="3.30.450.40">
    <property type="match status" value="1"/>
</dbReference>
<dbReference type="InterPro" id="IPR003661">
    <property type="entry name" value="HisK_dim/P_dom"/>
</dbReference>
<evidence type="ECO:0000259" key="9">
    <source>
        <dbReference type="PROSITE" id="PS50110"/>
    </source>
</evidence>